<dbReference type="STRING" id="310297.BHV76_09745"/>
<dbReference type="PANTHER" id="PTHR34985">
    <property type="entry name" value="SLR0554 PROTEIN"/>
    <property type="match status" value="1"/>
</dbReference>
<dbReference type="Proteomes" id="UP000260780">
    <property type="component" value="Unassembled WGS sequence"/>
</dbReference>
<evidence type="ECO:0000259" key="1">
    <source>
        <dbReference type="Pfam" id="PF05272"/>
    </source>
</evidence>
<organism evidence="3 4">
    <name type="scientific">Phocaeicola plebeius</name>
    <dbReference type="NCBI Taxonomy" id="310297"/>
    <lineage>
        <taxon>Bacteria</taxon>
        <taxon>Pseudomonadati</taxon>
        <taxon>Bacteroidota</taxon>
        <taxon>Bacteroidia</taxon>
        <taxon>Bacteroidales</taxon>
        <taxon>Bacteroidaceae</taxon>
        <taxon>Phocaeicola</taxon>
    </lineage>
</organism>
<evidence type="ECO:0000313" key="4">
    <source>
        <dbReference type="Proteomes" id="UP000260780"/>
    </source>
</evidence>
<dbReference type="InterPro" id="IPR007936">
    <property type="entry name" value="VapE-like_dom"/>
</dbReference>
<name>A0A3E4VTS6_9BACT</name>
<dbReference type="PANTHER" id="PTHR34985:SF1">
    <property type="entry name" value="SLR0554 PROTEIN"/>
    <property type="match status" value="1"/>
</dbReference>
<evidence type="ECO:0000259" key="2">
    <source>
        <dbReference type="Pfam" id="PF08800"/>
    </source>
</evidence>
<accession>A0A3E4VTS6</accession>
<evidence type="ECO:0000313" key="3">
    <source>
        <dbReference type="EMBL" id="RGM33378.1"/>
    </source>
</evidence>
<dbReference type="Pfam" id="PF05272">
    <property type="entry name" value="VapE-like_dom"/>
    <property type="match status" value="1"/>
</dbReference>
<reference evidence="3 4" key="1">
    <citation type="submission" date="2018-08" db="EMBL/GenBank/DDBJ databases">
        <title>A genome reference for cultivated species of the human gut microbiota.</title>
        <authorList>
            <person name="Zou Y."/>
            <person name="Xue W."/>
            <person name="Luo G."/>
        </authorList>
    </citation>
    <scope>NUCLEOTIDE SEQUENCE [LARGE SCALE GENOMIC DNA]</scope>
    <source>
        <strain evidence="3 4">OM08-14</strain>
    </source>
</reference>
<gene>
    <name evidence="3" type="ORF">DXC17_17995</name>
</gene>
<sequence>MNKMMLSIFKGYADTMPVAASLDEVVRLIREDKVLADHTEKYRYYRSQGQKTAAGREKSACPCFAVAVRFENGKRKADISGWTGLSMVDFDHLPEGQAEEVFEKVCADPHTVLAYTTISGQGVRVVCRYCLDGEVADNDRLTLYAQVFNRVNEYYRKLAKCAFDPACKNATRLSGLAHDAQVHYHGGAEPFRFDLSRMKKADEPRRGRVERVVARIRRELEEQGVVYAPHHHNEYIMRMGYLMNEFGLPLEQAIGWADGRFPEYDGDVAAIFRSCYADTEAHGRREAELFRAKREKKGEGRSQLATPQEIEQFLATQAEFRKNVITGKEEMRHPEAGEFVELTDRLVNSLWSRMTKEGHTVRLCDVRSVLESEFVPEFNPFTEYFRSLPPWDGVTDHIGRLAATVHVEGDAKLFDDCFRKWLVAVVVSLMVKEVTNHQILVLVGRQGCYKTTWLARLLPPELQRYFCVRSNSGRLTKDDNLALSEFALICLEEIDELRLGDINQLKAMVTMPAVNERRAYGHYKENRPHIASFCGTTNQPEFLNDPTGSRRWLPFTVVHIDDPYTHPVDYAGVYGQALMLWKKGFRYWFDEEEIAQVNARNERFETASLETDLLLAFFRVPMPGEECMFLTVGEILQHINGGMKNPLSAVKVGLALRKAGFEQVRVAGKRGYRVVMYTIEEVNRNRRAMGRFTEAPAEE</sequence>
<dbReference type="Pfam" id="PF08800">
    <property type="entry name" value="BT4734-like_N"/>
    <property type="match status" value="1"/>
</dbReference>
<proteinExistence type="predicted"/>
<protein>
    <submittedName>
        <fullName evidence="3">Virulence protein E</fullName>
    </submittedName>
</protein>
<dbReference type="RefSeq" id="WP_117748730.1">
    <property type="nucleotide sequence ID" value="NZ_QSTF01000097.1"/>
</dbReference>
<dbReference type="InterPro" id="IPR014907">
    <property type="entry name" value="BT4734-like_N"/>
</dbReference>
<feature type="domain" description="BT4734-like N-terminal" evidence="2">
    <location>
        <begin position="57"/>
        <end position="184"/>
    </location>
</feature>
<dbReference type="EMBL" id="QSTF01000097">
    <property type="protein sequence ID" value="RGM33378.1"/>
    <property type="molecule type" value="Genomic_DNA"/>
</dbReference>
<comment type="caution">
    <text evidence="3">The sequence shown here is derived from an EMBL/GenBank/DDBJ whole genome shotgun (WGS) entry which is preliminary data.</text>
</comment>
<feature type="domain" description="Virulence-associated protein E-like" evidence="1">
    <location>
        <begin position="391"/>
        <end position="605"/>
    </location>
</feature>
<dbReference type="AlphaFoldDB" id="A0A3E4VTS6"/>